<dbReference type="GO" id="GO:0003690">
    <property type="term" value="F:double-stranded DNA binding"/>
    <property type="evidence" value="ECO:0007669"/>
    <property type="project" value="TreeGrafter"/>
</dbReference>
<accession>A0AA38VSF2</accession>
<dbReference type="SUPFAM" id="SSF88697">
    <property type="entry name" value="PUA domain-like"/>
    <property type="match status" value="1"/>
</dbReference>
<dbReference type="PROSITE" id="PS51015">
    <property type="entry name" value="YDG"/>
    <property type="match status" value="1"/>
</dbReference>
<dbReference type="SUPFAM" id="SSF82199">
    <property type="entry name" value="SET domain"/>
    <property type="match status" value="1"/>
</dbReference>
<dbReference type="Gene3D" id="2.170.270.10">
    <property type="entry name" value="SET domain"/>
    <property type="match status" value="1"/>
</dbReference>
<dbReference type="InterPro" id="IPR001214">
    <property type="entry name" value="SET_dom"/>
</dbReference>
<dbReference type="InterPro" id="IPR003105">
    <property type="entry name" value="SRA_YDG"/>
</dbReference>
<dbReference type="InterPro" id="IPR051357">
    <property type="entry name" value="H3K9_HMTase_SUVAR3-9"/>
</dbReference>
<feature type="compositionally biased region" description="Basic residues" evidence="7">
    <location>
        <begin position="44"/>
        <end position="55"/>
    </location>
</feature>
<dbReference type="SMART" id="SM00466">
    <property type="entry name" value="SRA"/>
    <property type="match status" value="1"/>
</dbReference>
<evidence type="ECO:0000256" key="6">
    <source>
        <dbReference type="PROSITE-ProRule" id="PRU00358"/>
    </source>
</evidence>
<comment type="caution">
    <text evidence="11">The sequence shown here is derived from an EMBL/GenBank/DDBJ whole genome shotgun (WGS) entry which is preliminary data.</text>
</comment>
<dbReference type="SMART" id="SM00317">
    <property type="entry name" value="SET"/>
    <property type="match status" value="1"/>
</dbReference>
<evidence type="ECO:0000259" key="8">
    <source>
        <dbReference type="PROSITE" id="PS50280"/>
    </source>
</evidence>
<dbReference type="Gene3D" id="2.30.280.10">
    <property type="entry name" value="SRA-YDG"/>
    <property type="match status" value="1"/>
</dbReference>
<gene>
    <name evidence="11" type="ORF">OSB04_029620</name>
</gene>
<evidence type="ECO:0000313" key="11">
    <source>
        <dbReference type="EMBL" id="KAJ9536887.1"/>
    </source>
</evidence>
<dbReference type="GO" id="GO:0032259">
    <property type="term" value="P:methylation"/>
    <property type="evidence" value="ECO:0007669"/>
    <property type="project" value="UniProtKB-KW"/>
</dbReference>
<feature type="domain" description="YDG" evidence="10">
    <location>
        <begin position="142"/>
        <end position="293"/>
    </location>
</feature>
<comment type="subcellular location">
    <subcellularLocation>
        <location evidence="1">Chromosome</location>
    </subcellularLocation>
    <subcellularLocation>
        <location evidence="6">Nucleus</location>
    </subcellularLocation>
</comment>
<dbReference type="PANTHER" id="PTHR45660:SF46">
    <property type="entry name" value="HISTONE-LYSINE N-METHYLTRANSFERASE, H3 LYSINE-9 SPECIFIC SUVH6"/>
    <property type="match status" value="1"/>
</dbReference>
<sequence length="562" mass="63854">MMFDDTDDLGLTREKRSVVLGRGAKSHNLAGVDDVVITKSNAKLPKRKGKKKKKNSPPTSHGPHDVDVSLPPFGPKSSSDARNKFREALRLFHAIYRKILQGEEARTTEGEESSKRGRVDLKAKSILQEKGKAPDRGKKTWGSIPGVDVGDEFQYRVELALVGLHWTLQSGIDYIRKGKELIATSVVAAGGYDNELGNPDCLTYSGSGGIGKDKKVENQKLEKGNLALKNNIDTKIPVRVIRGYKSKSTDPSDSRPRPMTTYIYDGLYTVDKYYQEPGQLVIWFINLSYGEFRDNPSCFAGSQVEKIQKTGRCLCRRYNRRQRGVPIWQSTQSTMRSPFFRLHHKDDPSRWVPSCSPERLRLRRSVFRQKMLVCFQERRWDPYNRNGAIVEAKPSFTSAARLAGALLVAIIESRKTVFEFDIFRKFYLRVYRRASRRHGSRETNRNDEYLFDIGQNYNDCTKPAPGEVVEGDGFTIDAAHFGNVGRFINHSCSPNLYAQNVLYDEEDKRMPHIMLFAAENIPPLQELTYHYNYAVDTVHDSDGNIKIKSCYCGSSECTGRLY</sequence>
<keyword evidence="12" id="KW-1185">Reference proteome</keyword>
<evidence type="ECO:0000256" key="1">
    <source>
        <dbReference type="ARBA" id="ARBA00004286"/>
    </source>
</evidence>
<dbReference type="Proteomes" id="UP001172457">
    <property type="component" value="Chromosome 8"/>
</dbReference>
<dbReference type="GO" id="GO:0005694">
    <property type="term" value="C:chromosome"/>
    <property type="evidence" value="ECO:0007669"/>
    <property type="project" value="UniProtKB-SubCell"/>
</dbReference>
<dbReference type="GO" id="GO:0042054">
    <property type="term" value="F:histone methyltransferase activity"/>
    <property type="evidence" value="ECO:0007669"/>
    <property type="project" value="TreeGrafter"/>
</dbReference>
<name>A0AA38VSF2_9ASTR</name>
<proteinExistence type="predicted"/>
<keyword evidence="4" id="KW-0949">S-adenosyl-L-methionine</keyword>
<evidence type="ECO:0000256" key="2">
    <source>
        <dbReference type="ARBA" id="ARBA00022603"/>
    </source>
</evidence>
<organism evidence="11 12">
    <name type="scientific">Centaurea solstitialis</name>
    <name type="common">yellow star-thistle</name>
    <dbReference type="NCBI Taxonomy" id="347529"/>
    <lineage>
        <taxon>Eukaryota</taxon>
        <taxon>Viridiplantae</taxon>
        <taxon>Streptophyta</taxon>
        <taxon>Embryophyta</taxon>
        <taxon>Tracheophyta</taxon>
        <taxon>Spermatophyta</taxon>
        <taxon>Magnoliopsida</taxon>
        <taxon>eudicotyledons</taxon>
        <taxon>Gunneridae</taxon>
        <taxon>Pentapetalae</taxon>
        <taxon>asterids</taxon>
        <taxon>campanulids</taxon>
        <taxon>Asterales</taxon>
        <taxon>Asteraceae</taxon>
        <taxon>Carduoideae</taxon>
        <taxon>Cardueae</taxon>
        <taxon>Centaureinae</taxon>
        <taxon>Centaurea</taxon>
    </lineage>
</organism>
<feature type="domain" description="SET" evidence="8">
    <location>
        <begin position="358"/>
        <end position="532"/>
    </location>
</feature>
<evidence type="ECO:0000313" key="12">
    <source>
        <dbReference type="Proteomes" id="UP001172457"/>
    </source>
</evidence>
<dbReference type="AlphaFoldDB" id="A0AA38VSF2"/>
<dbReference type="InterPro" id="IPR003616">
    <property type="entry name" value="Post-SET_dom"/>
</dbReference>
<reference evidence="11" key="1">
    <citation type="submission" date="2023-03" db="EMBL/GenBank/DDBJ databases">
        <title>Chromosome-scale reference genome and RAD-based genetic map of yellow starthistle (Centaurea solstitialis) reveal putative structural variation and QTLs associated with invader traits.</title>
        <authorList>
            <person name="Reatini B."/>
            <person name="Cang F.A."/>
            <person name="Jiang Q."/>
            <person name="Mckibben M.T.W."/>
            <person name="Barker M.S."/>
            <person name="Rieseberg L.H."/>
            <person name="Dlugosch K.M."/>
        </authorList>
    </citation>
    <scope>NUCLEOTIDE SEQUENCE</scope>
    <source>
        <strain evidence="11">CAN-66</strain>
        <tissue evidence="11">Leaf</tissue>
    </source>
</reference>
<evidence type="ECO:0000256" key="3">
    <source>
        <dbReference type="ARBA" id="ARBA00022679"/>
    </source>
</evidence>
<dbReference type="Pfam" id="PF02182">
    <property type="entry name" value="SAD_SRA"/>
    <property type="match status" value="1"/>
</dbReference>
<dbReference type="PROSITE" id="PS50280">
    <property type="entry name" value="SET"/>
    <property type="match status" value="1"/>
</dbReference>
<dbReference type="PANTHER" id="PTHR45660">
    <property type="entry name" value="HISTONE-LYSINE N-METHYLTRANSFERASE SETMAR"/>
    <property type="match status" value="1"/>
</dbReference>
<evidence type="ECO:0000259" key="9">
    <source>
        <dbReference type="PROSITE" id="PS50868"/>
    </source>
</evidence>
<keyword evidence="2" id="KW-0489">Methyltransferase</keyword>
<evidence type="ECO:0000256" key="5">
    <source>
        <dbReference type="ARBA" id="ARBA00023242"/>
    </source>
</evidence>
<evidence type="ECO:0000259" key="10">
    <source>
        <dbReference type="PROSITE" id="PS51015"/>
    </source>
</evidence>
<dbReference type="PROSITE" id="PS50868">
    <property type="entry name" value="POST_SET"/>
    <property type="match status" value="1"/>
</dbReference>
<dbReference type="GO" id="GO:0005634">
    <property type="term" value="C:nucleus"/>
    <property type="evidence" value="ECO:0007669"/>
    <property type="project" value="UniProtKB-SubCell"/>
</dbReference>
<dbReference type="InterPro" id="IPR036987">
    <property type="entry name" value="SRA-YDG_sf"/>
</dbReference>
<keyword evidence="5 6" id="KW-0539">Nucleus</keyword>
<dbReference type="InterPro" id="IPR015947">
    <property type="entry name" value="PUA-like_sf"/>
</dbReference>
<keyword evidence="3" id="KW-0808">Transferase</keyword>
<dbReference type="InterPro" id="IPR046341">
    <property type="entry name" value="SET_dom_sf"/>
</dbReference>
<evidence type="ECO:0000256" key="4">
    <source>
        <dbReference type="ARBA" id="ARBA00022691"/>
    </source>
</evidence>
<evidence type="ECO:0000256" key="7">
    <source>
        <dbReference type="SAM" id="MobiDB-lite"/>
    </source>
</evidence>
<dbReference type="EMBL" id="JARYMX010000008">
    <property type="protein sequence ID" value="KAJ9536887.1"/>
    <property type="molecule type" value="Genomic_DNA"/>
</dbReference>
<protein>
    <submittedName>
        <fullName evidence="11">Uncharacterized protein</fullName>
    </submittedName>
</protein>
<feature type="region of interest" description="Disordered" evidence="7">
    <location>
        <begin position="1"/>
        <end position="80"/>
    </location>
</feature>
<dbReference type="Pfam" id="PF00856">
    <property type="entry name" value="SET"/>
    <property type="match status" value="1"/>
</dbReference>
<feature type="domain" description="Post-SET" evidence="9">
    <location>
        <begin position="546"/>
        <end position="562"/>
    </location>
</feature>